<dbReference type="GO" id="GO:0005886">
    <property type="term" value="C:plasma membrane"/>
    <property type="evidence" value="ECO:0007669"/>
    <property type="project" value="UniProtKB-SubCell"/>
</dbReference>
<organism evidence="8">
    <name type="scientific">bioreactor metagenome</name>
    <dbReference type="NCBI Taxonomy" id="1076179"/>
    <lineage>
        <taxon>unclassified sequences</taxon>
        <taxon>metagenomes</taxon>
        <taxon>ecological metagenomes</taxon>
    </lineage>
</organism>
<dbReference type="EMBL" id="VSSQ01005378">
    <property type="protein sequence ID" value="MPM28911.1"/>
    <property type="molecule type" value="Genomic_DNA"/>
</dbReference>
<feature type="transmembrane region" description="Helical" evidence="6">
    <location>
        <begin position="40"/>
        <end position="59"/>
    </location>
</feature>
<gene>
    <name evidence="8" type="ORF">SDC9_75448</name>
</gene>
<comment type="subcellular location">
    <subcellularLocation>
        <location evidence="1">Cell membrane</location>
        <topology evidence="1">Multi-pass membrane protein</topology>
    </subcellularLocation>
</comment>
<evidence type="ECO:0000256" key="3">
    <source>
        <dbReference type="ARBA" id="ARBA00022692"/>
    </source>
</evidence>
<name>A0A644YM05_9ZZZZ</name>
<dbReference type="AlphaFoldDB" id="A0A644YM05"/>
<reference evidence="8" key="1">
    <citation type="submission" date="2019-08" db="EMBL/GenBank/DDBJ databases">
        <authorList>
            <person name="Kucharzyk K."/>
            <person name="Murdoch R.W."/>
            <person name="Higgins S."/>
            <person name="Loffler F."/>
        </authorList>
    </citation>
    <scope>NUCLEOTIDE SEQUENCE</scope>
</reference>
<evidence type="ECO:0000256" key="6">
    <source>
        <dbReference type="SAM" id="Phobius"/>
    </source>
</evidence>
<evidence type="ECO:0000256" key="2">
    <source>
        <dbReference type="ARBA" id="ARBA00022475"/>
    </source>
</evidence>
<evidence type="ECO:0000256" key="1">
    <source>
        <dbReference type="ARBA" id="ARBA00004651"/>
    </source>
</evidence>
<evidence type="ECO:0000256" key="5">
    <source>
        <dbReference type="ARBA" id="ARBA00023136"/>
    </source>
</evidence>
<comment type="caution">
    <text evidence="8">The sequence shown here is derived from an EMBL/GenBank/DDBJ whole genome shotgun (WGS) entry which is preliminary data.</text>
</comment>
<evidence type="ECO:0000313" key="8">
    <source>
        <dbReference type="EMBL" id="MPM28911.1"/>
    </source>
</evidence>
<dbReference type="InterPro" id="IPR027379">
    <property type="entry name" value="CLS_N"/>
</dbReference>
<feature type="domain" description="Cardiolipin synthase N-terminal" evidence="7">
    <location>
        <begin position="19"/>
        <end position="61"/>
    </location>
</feature>
<proteinExistence type="predicted"/>
<accession>A0A644YM05</accession>
<sequence>MSEEILLLSAPLVVLELILKLVCLRDWMHRDRFNGPSKTAWLLIFLFVNLFGPIAYLVYGRKHNGND</sequence>
<dbReference type="Pfam" id="PF13396">
    <property type="entry name" value="PLDc_N"/>
    <property type="match status" value="1"/>
</dbReference>
<evidence type="ECO:0000256" key="4">
    <source>
        <dbReference type="ARBA" id="ARBA00022989"/>
    </source>
</evidence>
<evidence type="ECO:0000259" key="7">
    <source>
        <dbReference type="Pfam" id="PF13396"/>
    </source>
</evidence>
<protein>
    <recommendedName>
        <fullName evidence="7">Cardiolipin synthase N-terminal domain-containing protein</fullName>
    </recommendedName>
</protein>
<keyword evidence="5 6" id="KW-0472">Membrane</keyword>
<keyword evidence="2" id="KW-1003">Cell membrane</keyword>
<keyword evidence="3 6" id="KW-0812">Transmembrane</keyword>
<keyword evidence="4 6" id="KW-1133">Transmembrane helix</keyword>
<feature type="transmembrane region" description="Helical" evidence="6">
    <location>
        <begin position="6"/>
        <end position="28"/>
    </location>
</feature>